<name>A0A818GK38_9BILA</name>
<feature type="region of interest" description="Disordered" evidence="1">
    <location>
        <begin position="98"/>
        <end position="120"/>
    </location>
</feature>
<accession>A0A818GK38</accession>
<comment type="caution">
    <text evidence="2">The sequence shown here is derived from an EMBL/GenBank/DDBJ whole genome shotgun (WGS) entry which is preliminary data.</text>
</comment>
<protein>
    <submittedName>
        <fullName evidence="2">Uncharacterized protein</fullName>
    </submittedName>
</protein>
<evidence type="ECO:0000313" key="2">
    <source>
        <dbReference type="EMBL" id="CAF3493005.1"/>
    </source>
</evidence>
<proteinExistence type="predicted"/>
<reference evidence="2" key="1">
    <citation type="submission" date="2021-02" db="EMBL/GenBank/DDBJ databases">
        <authorList>
            <person name="Nowell W R."/>
        </authorList>
    </citation>
    <scope>NUCLEOTIDE SEQUENCE</scope>
</reference>
<feature type="non-terminal residue" evidence="2">
    <location>
        <position position="1"/>
    </location>
</feature>
<organism evidence="2 3">
    <name type="scientific">Adineta steineri</name>
    <dbReference type="NCBI Taxonomy" id="433720"/>
    <lineage>
        <taxon>Eukaryota</taxon>
        <taxon>Metazoa</taxon>
        <taxon>Spiralia</taxon>
        <taxon>Gnathifera</taxon>
        <taxon>Rotifera</taxon>
        <taxon>Eurotatoria</taxon>
        <taxon>Bdelloidea</taxon>
        <taxon>Adinetida</taxon>
        <taxon>Adinetidae</taxon>
        <taxon>Adineta</taxon>
    </lineage>
</organism>
<dbReference type="EMBL" id="CAJOAZ010000023">
    <property type="protein sequence ID" value="CAF3493005.1"/>
    <property type="molecule type" value="Genomic_DNA"/>
</dbReference>
<evidence type="ECO:0000313" key="3">
    <source>
        <dbReference type="Proteomes" id="UP000663844"/>
    </source>
</evidence>
<dbReference type="Proteomes" id="UP000663844">
    <property type="component" value="Unassembled WGS sequence"/>
</dbReference>
<sequence>ATHLAATSYNYIDLLKLLSDGIADLLFTGSNQLETHIETDQYGLYLLRADQDLLDKFLPSTSQIVSRRSSISENEIEYFIVNQDMICRVLNDHKITRKVETPTSPSPAQRKSSTIPSPSTHQRFFSQSLLNENTKINTDDQRSLQETLSARNTEHISIALKLYVDGWNDLCLYLAKSLQENGCWFSTIGSGNSLLMPSLERWLFVCATNASNRQLKNLLLDILMKYGGKDSIVTRT</sequence>
<evidence type="ECO:0000256" key="1">
    <source>
        <dbReference type="SAM" id="MobiDB-lite"/>
    </source>
</evidence>
<gene>
    <name evidence="2" type="ORF">OXD698_LOCUS845</name>
</gene>
<feature type="compositionally biased region" description="Polar residues" evidence="1">
    <location>
        <begin position="101"/>
        <end position="120"/>
    </location>
</feature>
<dbReference type="AlphaFoldDB" id="A0A818GK38"/>